<proteinExistence type="predicted"/>
<dbReference type="EMBL" id="JACOQL010000004">
    <property type="protein sequence ID" value="MBC9247746.1"/>
    <property type="molecule type" value="Genomic_DNA"/>
</dbReference>
<gene>
    <name evidence="1" type="ORF">H4P12_13775</name>
</gene>
<comment type="caution">
    <text evidence="1">The sequence shown here is derived from an EMBL/GenBank/DDBJ whole genome shotgun (WGS) entry which is preliminary data.</text>
</comment>
<dbReference type="AlphaFoldDB" id="A0A926GCZ8"/>
<keyword evidence="2" id="KW-1185">Reference proteome</keyword>
<name>A0A926GCZ8_9RHOB</name>
<reference evidence="1" key="1">
    <citation type="submission" date="2020-08" db="EMBL/GenBank/DDBJ databases">
        <title>Paracoccus amoyensis sp. nov., isolated from the surface seawater at coast of Xiamen, Fujian.</title>
        <authorList>
            <person name="Lyu L."/>
        </authorList>
    </citation>
    <scope>NUCLEOTIDE SEQUENCE</scope>
    <source>
        <strain evidence="1">11-3</strain>
    </source>
</reference>
<dbReference type="RefSeq" id="WP_187794251.1">
    <property type="nucleotide sequence ID" value="NZ_JACOQL010000004.1"/>
</dbReference>
<protein>
    <submittedName>
        <fullName evidence="1">Uncharacterized protein</fullName>
    </submittedName>
</protein>
<accession>A0A926GCZ8</accession>
<evidence type="ECO:0000313" key="2">
    <source>
        <dbReference type="Proteomes" id="UP000608594"/>
    </source>
</evidence>
<dbReference type="Proteomes" id="UP000608594">
    <property type="component" value="Unassembled WGS sequence"/>
</dbReference>
<organism evidence="1 2">
    <name type="scientific">Paracoccus amoyensis</name>
    <dbReference type="NCBI Taxonomy" id="2760093"/>
    <lineage>
        <taxon>Bacteria</taxon>
        <taxon>Pseudomonadati</taxon>
        <taxon>Pseudomonadota</taxon>
        <taxon>Alphaproteobacteria</taxon>
        <taxon>Rhodobacterales</taxon>
        <taxon>Paracoccaceae</taxon>
        <taxon>Paracoccus</taxon>
    </lineage>
</organism>
<evidence type="ECO:0000313" key="1">
    <source>
        <dbReference type="EMBL" id="MBC9247746.1"/>
    </source>
</evidence>
<sequence>MSIVSIFTRSFHPDKNFGAGGLGFERDNRDFSLQRGVTSRIYHIIDIDLTVGKIVKVFCDSDHSQNAVAHHAVNAAVDAAETVSHSPVRSLGTGLALAPGNLYVNYPDASGQRQVRSFYVGPPSSSADFYIQVGGGGSAGKQHWDMIYYIVIKAGDLPGQGAAETLGRRVLRQAVRSSSFIIRRGFGLLTLGGAGYDVTVRVGRETYRNQFLDQEVLSEEGMARIREAAEDVWEYMKE</sequence>